<evidence type="ECO:0000256" key="4">
    <source>
        <dbReference type="PIRSR" id="PIRSR001365-2"/>
    </source>
</evidence>
<dbReference type="PANTHER" id="PTHR12128:SF66">
    <property type="entry name" value="4-HYDROXY-2-OXOGLUTARATE ALDOLASE, MITOCHONDRIAL"/>
    <property type="match status" value="1"/>
</dbReference>
<sequence length="309" mass="33213">MPIPPPPGIYVPAVLFFSENEDLDFPSIKSHVLRLAQGGLTGILVQGSNGEAQHLSCDERKEAIRFTRKTLDENGFENVIIIAGTGVQSTRETKKLCADACEAGAAYALVLTPSTWPPQMTKDNIIRFHREVADASPIPTMIYNFPRVTAGIDLDSSIITELAAHPNIVGVKLSCGNIGKLHRITTDTKPFEFAVFSGRSDVLSQGLLSGSAGGIVALANIAPKIHTKLFKLWKEGKQDEAMKIQAILGHGDWAVSKIGGISGVKAVVNKEFGYGNGRVRGPLAHTDLESVGAEVYKLVDDLMALEKTL</sequence>
<dbReference type="SUPFAM" id="SSF51569">
    <property type="entry name" value="Aldolase"/>
    <property type="match status" value="1"/>
</dbReference>
<evidence type="ECO:0000256" key="3">
    <source>
        <dbReference type="PIRSR" id="PIRSR001365-1"/>
    </source>
</evidence>
<dbReference type="PIRSF" id="PIRSF001365">
    <property type="entry name" value="DHDPS"/>
    <property type="match status" value="1"/>
</dbReference>
<reference evidence="6" key="2">
    <citation type="submission" date="2015-01" db="EMBL/GenBank/DDBJ databases">
        <title>Evolutionary Origins and Diversification of the Mycorrhizal Mutualists.</title>
        <authorList>
            <consortium name="DOE Joint Genome Institute"/>
            <consortium name="Mycorrhizal Genomics Consortium"/>
            <person name="Kohler A."/>
            <person name="Kuo A."/>
            <person name="Nagy L.G."/>
            <person name="Floudas D."/>
            <person name="Copeland A."/>
            <person name="Barry K.W."/>
            <person name="Cichocki N."/>
            <person name="Veneault-Fourrey C."/>
            <person name="LaButti K."/>
            <person name="Lindquist E.A."/>
            <person name="Lipzen A."/>
            <person name="Lundell T."/>
            <person name="Morin E."/>
            <person name="Murat C."/>
            <person name="Riley R."/>
            <person name="Ohm R."/>
            <person name="Sun H."/>
            <person name="Tunlid A."/>
            <person name="Henrissat B."/>
            <person name="Grigoriev I.V."/>
            <person name="Hibbett D.S."/>
            <person name="Martin F."/>
        </authorList>
    </citation>
    <scope>NUCLEOTIDE SEQUENCE [LARGE SCALE GENOMIC DNA]</scope>
    <source>
        <strain evidence="6">F 1598</strain>
    </source>
</reference>
<evidence type="ECO:0000256" key="1">
    <source>
        <dbReference type="ARBA" id="ARBA00023239"/>
    </source>
</evidence>
<dbReference type="SMART" id="SM01130">
    <property type="entry name" value="DHDPS"/>
    <property type="match status" value="1"/>
</dbReference>
<dbReference type="InParanoid" id="A0A0C3C419"/>
<reference evidence="5 6" key="1">
    <citation type="submission" date="2014-04" db="EMBL/GenBank/DDBJ databases">
        <authorList>
            <consortium name="DOE Joint Genome Institute"/>
            <person name="Kuo A."/>
            <person name="Tarkka M."/>
            <person name="Buscot F."/>
            <person name="Kohler A."/>
            <person name="Nagy L.G."/>
            <person name="Floudas D."/>
            <person name="Copeland A."/>
            <person name="Barry K.W."/>
            <person name="Cichocki N."/>
            <person name="Veneault-Fourrey C."/>
            <person name="LaButti K."/>
            <person name="Lindquist E.A."/>
            <person name="Lipzen A."/>
            <person name="Lundell T."/>
            <person name="Morin E."/>
            <person name="Murat C."/>
            <person name="Sun H."/>
            <person name="Tunlid A."/>
            <person name="Henrissat B."/>
            <person name="Grigoriev I.V."/>
            <person name="Hibbett D.S."/>
            <person name="Martin F."/>
            <person name="Nordberg H.P."/>
            <person name="Cantor M.N."/>
            <person name="Hua S.X."/>
        </authorList>
    </citation>
    <scope>NUCLEOTIDE SEQUENCE [LARGE SCALE GENOMIC DNA]</scope>
    <source>
        <strain evidence="5 6">F 1598</strain>
    </source>
</reference>
<keyword evidence="1 2" id="KW-0456">Lyase</keyword>
<comment type="similarity">
    <text evidence="2">Belongs to the DapA family.</text>
</comment>
<dbReference type="STRING" id="765440.A0A0C3C419"/>
<protein>
    <recommendedName>
        <fullName evidence="7">Dihydrodipicolinate synthase</fullName>
    </recommendedName>
</protein>
<evidence type="ECO:0000313" key="5">
    <source>
        <dbReference type="EMBL" id="KIM84377.1"/>
    </source>
</evidence>
<dbReference type="PRINTS" id="PR00146">
    <property type="entry name" value="DHPICSNTHASE"/>
</dbReference>
<accession>A0A0C3C419</accession>
<dbReference type="EMBL" id="KN832988">
    <property type="protein sequence ID" value="KIM84377.1"/>
    <property type="molecule type" value="Genomic_DNA"/>
</dbReference>
<dbReference type="OrthoDB" id="191315at2759"/>
<dbReference type="PANTHER" id="PTHR12128">
    <property type="entry name" value="DIHYDRODIPICOLINATE SYNTHASE"/>
    <property type="match status" value="1"/>
</dbReference>
<dbReference type="InterPro" id="IPR013785">
    <property type="entry name" value="Aldolase_TIM"/>
</dbReference>
<gene>
    <name evidence="5" type="ORF">PILCRDRAFT_6616</name>
</gene>
<dbReference type="Pfam" id="PF00701">
    <property type="entry name" value="DHDPS"/>
    <property type="match status" value="1"/>
</dbReference>
<feature type="active site" description="Schiff-base intermediate with substrate" evidence="3">
    <location>
        <position position="172"/>
    </location>
</feature>
<organism evidence="5 6">
    <name type="scientific">Piloderma croceum (strain F 1598)</name>
    <dbReference type="NCBI Taxonomy" id="765440"/>
    <lineage>
        <taxon>Eukaryota</taxon>
        <taxon>Fungi</taxon>
        <taxon>Dikarya</taxon>
        <taxon>Basidiomycota</taxon>
        <taxon>Agaricomycotina</taxon>
        <taxon>Agaricomycetes</taxon>
        <taxon>Agaricomycetidae</taxon>
        <taxon>Atheliales</taxon>
        <taxon>Atheliaceae</taxon>
        <taxon>Piloderma</taxon>
    </lineage>
</organism>
<dbReference type="AlphaFoldDB" id="A0A0C3C419"/>
<evidence type="ECO:0000256" key="2">
    <source>
        <dbReference type="PIRNR" id="PIRNR001365"/>
    </source>
</evidence>
<dbReference type="CDD" id="cd00408">
    <property type="entry name" value="DHDPS-like"/>
    <property type="match status" value="1"/>
</dbReference>
<name>A0A0C3C419_PILCF</name>
<feature type="binding site" evidence="4">
    <location>
        <position position="215"/>
    </location>
    <ligand>
        <name>pyruvate</name>
        <dbReference type="ChEBI" id="CHEBI:15361"/>
    </ligand>
</feature>
<dbReference type="InterPro" id="IPR002220">
    <property type="entry name" value="DapA-like"/>
</dbReference>
<dbReference type="GO" id="GO:0008840">
    <property type="term" value="F:4-hydroxy-tetrahydrodipicolinate synthase activity"/>
    <property type="evidence" value="ECO:0007669"/>
    <property type="project" value="TreeGrafter"/>
</dbReference>
<keyword evidence="6" id="KW-1185">Reference proteome</keyword>
<dbReference type="Gene3D" id="3.20.20.70">
    <property type="entry name" value="Aldolase class I"/>
    <property type="match status" value="1"/>
</dbReference>
<proteinExistence type="inferred from homology"/>
<dbReference type="Proteomes" id="UP000054166">
    <property type="component" value="Unassembled WGS sequence"/>
</dbReference>
<dbReference type="HOGENOM" id="CLU_049343_0_2_1"/>
<evidence type="ECO:0000313" key="6">
    <source>
        <dbReference type="Proteomes" id="UP000054166"/>
    </source>
</evidence>
<feature type="active site" description="Proton donor/acceptor" evidence="3">
    <location>
        <position position="143"/>
    </location>
</feature>
<evidence type="ECO:0008006" key="7">
    <source>
        <dbReference type="Google" id="ProtNLM"/>
    </source>
</evidence>